<dbReference type="AlphaFoldDB" id="A0A328C7R4"/>
<keyword evidence="3" id="KW-1185">Reference proteome</keyword>
<evidence type="ECO:0000313" key="2">
    <source>
        <dbReference type="EMBL" id="RAL23600.1"/>
    </source>
</evidence>
<proteinExistence type="predicted"/>
<dbReference type="Proteomes" id="UP000249169">
    <property type="component" value="Unassembled WGS sequence"/>
</dbReference>
<name>A0A328C7R4_9DELT</name>
<feature type="region of interest" description="Disordered" evidence="1">
    <location>
        <begin position="122"/>
        <end position="155"/>
    </location>
</feature>
<organism evidence="2 3">
    <name type="scientific">Lujinxingia litoralis</name>
    <dbReference type="NCBI Taxonomy" id="2211119"/>
    <lineage>
        <taxon>Bacteria</taxon>
        <taxon>Deltaproteobacteria</taxon>
        <taxon>Bradymonadales</taxon>
        <taxon>Lujinxingiaceae</taxon>
        <taxon>Lujinxingia</taxon>
    </lineage>
</organism>
<dbReference type="EMBL" id="QHKO01000002">
    <property type="protein sequence ID" value="RAL23600.1"/>
    <property type="molecule type" value="Genomic_DNA"/>
</dbReference>
<comment type="caution">
    <text evidence="2">The sequence shown here is derived from an EMBL/GenBank/DDBJ whole genome shotgun (WGS) entry which is preliminary data.</text>
</comment>
<sequence length="155" mass="17138">MFRSFVEHLWRGEDAEALNSLLPSTRARLMEPLQEAERALASEPQLSADDMFIVTQLDNPHEIEAVTLDGEIPEPLAEGTRITLKLETLDRRQGEATMVWEDGRWYVDLPLEKVDTDAVLVPLSDEAGEADDAPPLAEPETSEPDATAPGAETDE</sequence>
<reference evidence="2 3" key="1">
    <citation type="submission" date="2018-05" db="EMBL/GenBank/DDBJ databases">
        <title>Lujinxingia marina gen. nov. sp. nov., a new facultative anaerobic member of the class Deltaproteobacteria, and proposal of Lujinxingaceae fam. nov.</title>
        <authorList>
            <person name="Li C.-M."/>
        </authorList>
    </citation>
    <scope>NUCLEOTIDE SEQUENCE [LARGE SCALE GENOMIC DNA]</scope>
    <source>
        <strain evidence="2 3">B210</strain>
    </source>
</reference>
<evidence type="ECO:0000256" key="1">
    <source>
        <dbReference type="SAM" id="MobiDB-lite"/>
    </source>
</evidence>
<gene>
    <name evidence="2" type="ORF">DL240_05420</name>
</gene>
<accession>A0A328C7R4</accession>
<evidence type="ECO:0000313" key="3">
    <source>
        <dbReference type="Proteomes" id="UP000249169"/>
    </source>
</evidence>
<protein>
    <submittedName>
        <fullName evidence="2">Uncharacterized protein</fullName>
    </submittedName>
</protein>